<dbReference type="AlphaFoldDB" id="F8EXP3"/>
<feature type="binding site" evidence="11">
    <location>
        <position position="119"/>
    </location>
    <ligand>
        <name>NAD(+)</name>
        <dbReference type="ChEBI" id="CHEBI:57540"/>
    </ligand>
</feature>
<dbReference type="SUPFAM" id="SSF52113">
    <property type="entry name" value="BRCT domain"/>
    <property type="match status" value="1"/>
</dbReference>
<dbReference type="GO" id="GO:0003911">
    <property type="term" value="F:DNA ligase (NAD+) activity"/>
    <property type="evidence" value="ECO:0007669"/>
    <property type="project" value="UniProtKB-UniRule"/>
</dbReference>
<dbReference type="InterPro" id="IPR004150">
    <property type="entry name" value="NAD_DNA_ligase_OB"/>
</dbReference>
<dbReference type="InterPro" id="IPR010994">
    <property type="entry name" value="RuvA_2-like"/>
</dbReference>
<proteinExistence type="inferred from homology"/>
<keyword evidence="8 11" id="KW-0520">NAD</keyword>
<comment type="caution">
    <text evidence="11">Lacks conserved residue(s) required for the propagation of feature annotation.</text>
</comment>
<dbReference type="SUPFAM" id="SSF47781">
    <property type="entry name" value="RuvA domain 2-like"/>
    <property type="match status" value="1"/>
</dbReference>
<dbReference type="PROSITE" id="PS50172">
    <property type="entry name" value="BRCT"/>
    <property type="match status" value="1"/>
</dbReference>
<dbReference type="GO" id="GO:0006260">
    <property type="term" value="P:DNA replication"/>
    <property type="evidence" value="ECO:0007669"/>
    <property type="project" value="UniProtKB-KW"/>
</dbReference>
<feature type="domain" description="BRCT" evidence="12">
    <location>
        <begin position="553"/>
        <end position="633"/>
    </location>
</feature>
<keyword evidence="5 11" id="KW-0227">DNA damage</keyword>
<evidence type="ECO:0000256" key="7">
    <source>
        <dbReference type="ARBA" id="ARBA00022842"/>
    </source>
</evidence>
<dbReference type="Gene3D" id="2.40.50.140">
    <property type="entry name" value="Nucleic acid-binding proteins"/>
    <property type="match status" value="1"/>
</dbReference>
<dbReference type="InterPro" id="IPR001679">
    <property type="entry name" value="DNA_ligase"/>
</dbReference>
<dbReference type="SUPFAM" id="SSF50249">
    <property type="entry name" value="Nucleic acid-binding proteins"/>
    <property type="match status" value="1"/>
</dbReference>
<evidence type="ECO:0000313" key="13">
    <source>
        <dbReference type="EMBL" id="AEJ19624.1"/>
    </source>
</evidence>
<evidence type="ECO:0000313" key="14">
    <source>
        <dbReference type="Proteomes" id="UP000000503"/>
    </source>
</evidence>
<feature type="binding site" evidence="11">
    <location>
        <position position="280"/>
    </location>
    <ligand>
        <name>NAD(+)</name>
        <dbReference type="ChEBI" id="CHEBI:57540"/>
    </ligand>
</feature>
<dbReference type="HOGENOM" id="CLU_007764_2_3_12"/>
<keyword evidence="9 11" id="KW-0234">DNA repair</keyword>
<reference evidence="14" key="1">
    <citation type="journal article" date="2013" name="Stand. Genomic Sci.">
        <title>Genome sequence of the thermophilic fresh-water bacterium Spirochaeta caldaria type strain (H1(T)), reclassification of Spirochaeta caldaria, Spirochaeta stenostrepta, and Spirochaeta zuelzerae in the genus Treponema as Treponema caldaria comb. nov., Treponema stenostrepta comb. nov., and Treponema zuelzerae comb. nov., and emendation of the genus Treponema.</title>
        <authorList>
            <person name="Abt B."/>
            <person name="Goker M."/>
            <person name="Scheuner C."/>
            <person name="Han C."/>
            <person name="Lu M."/>
            <person name="Misra M."/>
            <person name="Lapidus A."/>
            <person name="Nolan M."/>
            <person name="Lucas S."/>
            <person name="Hammon N."/>
            <person name="Deshpande S."/>
            <person name="Cheng J.F."/>
            <person name="Tapia R."/>
            <person name="Goodwin L.A."/>
            <person name="Pitluck S."/>
            <person name="Liolios K."/>
            <person name="Pagani I."/>
            <person name="Ivanova N."/>
            <person name="Mavromatis K."/>
            <person name="Mikhailova N."/>
            <person name="Huntemann M."/>
            <person name="Pati A."/>
            <person name="Chen A."/>
            <person name="Palaniappan K."/>
            <person name="Land M."/>
            <person name="Hauser L."/>
            <person name="Jeffries C.D."/>
            <person name="Rohde M."/>
            <person name="Spring S."/>
            <person name="Gronow S."/>
            <person name="Detter J.C."/>
            <person name="Bristow J."/>
            <person name="Eisen J.A."/>
            <person name="Markowitz V."/>
            <person name="Hugenholtz P."/>
            <person name="Kyrpides N.C."/>
            <person name="Woyke T."/>
            <person name="Klenk H.P."/>
        </authorList>
    </citation>
    <scope>NUCLEOTIDE SEQUENCE</scope>
    <source>
        <strain evidence="14">ATCC 51460 / DSM 7334 / H1</strain>
    </source>
</reference>
<dbReference type="STRING" id="744872.Spica_1480"/>
<dbReference type="CDD" id="cd17748">
    <property type="entry name" value="BRCT_DNA_ligase_like"/>
    <property type="match status" value="1"/>
</dbReference>
<dbReference type="RefSeq" id="WP_013968933.1">
    <property type="nucleotide sequence ID" value="NC_015732.1"/>
</dbReference>
<dbReference type="InterPro" id="IPR036420">
    <property type="entry name" value="BRCT_dom_sf"/>
</dbReference>
<dbReference type="InterPro" id="IPR018239">
    <property type="entry name" value="DNA_ligase_AS"/>
</dbReference>
<keyword evidence="11" id="KW-0464">Manganese</keyword>
<evidence type="ECO:0000256" key="9">
    <source>
        <dbReference type="ARBA" id="ARBA00023204"/>
    </source>
</evidence>
<dbReference type="GO" id="GO:0046872">
    <property type="term" value="F:metal ion binding"/>
    <property type="evidence" value="ECO:0007669"/>
    <property type="project" value="UniProtKB-KW"/>
</dbReference>
<keyword evidence="2 11" id="KW-0436">Ligase</keyword>
<dbReference type="Gene3D" id="1.10.287.610">
    <property type="entry name" value="Helix hairpin bin"/>
    <property type="match status" value="1"/>
</dbReference>
<comment type="catalytic activity">
    <reaction evidence="10 11">
        <text>NAD(+) + (deoxyribonucleotide)n-3'-hydroxyl + 5'-phospho-(deoxyribonucleotide)m = (deoxyribonucleotide)n+m + AMP + beta-nicotinamide D-nucleotide.</text>
        <dbReference type="EC" id="6.5.1.2"/>
    </reaction>
</comment>
<evidence type="ECO:0000256" key="3">
    <source>
        <dbReference type="ARBA" id="ARBA00022705"/>
    </source>
</evidence>
<comment type="cofactor">
    <cofactor evidence="11">
        <name>Mg(2+)</name>
        <dbReference type="ChEBI" id="CHEBI:18420"/>
    </cofactor>
    <cofactor evidence="11">
        <name>Mn(2+)</name>
        <dbReference type="ChEBI" id="CHEBI:29035"/>
    </cofactor>
</comment>
<feature type="binding site" evidence="11">
    <location>
        <position position="393"/>
    </location>
    <ligand>
        <name>Zn(2+)</name>
        <dbReference type="ChEBI" id="CHEBI:29105"/>
    </ligand>
</feature>
<feature type="binding site" evidence="11">
    <location>
        <position position="380"/>
    </location>
    <ligand>
        <name>Zn(2+)</name>
        <dbReference type="ChEBI" id="CHEBI:29105"/>
    </ligand>
</feature>
<dbReference type="Pfam" id="PF00533">
    <property type="entry name" value="BRCT"/>
    <property type="match status" value="1"/>
</dbReference>
<dbReference type="Pfam" id="PF14520">
    <property type="entry name" value="HHH_5"/>
    <property type="match status" value="1"/>
</dbReference>
<dbReference type="PIRSF" id="PIRSF001604">
    <property type="entry name" value="LigA"/>
    <property type="match status" value="1"/>
</dbReference>
<comment type="function">
    <text evidence="1 11">DNA ligase that catalyzes the formation of phosphodiester linkages between 5'-phosphoryl and 3'-hydroxyl groups in double-stranded DNA using NAD as a coenzyme and as the energy source for the reaction. It is essential for DNA replication and repair of damaged DNA.</text>
</comment>
<comment type="similarity">
    <text evidence="11">Belongs to the NAD-dependent DNA ligase family. LigA subfamily.</text>
</comment>
<keyword evidence="4 11" id="KW-0479">Metal-binding</keyword>
<evidence type="ECO:0000256" key="2">
    <source>
        <dbReference type="ARBA" id="ARBA00022598"/>
    </source>
</evidence>
<feature type="binding site" evidence="11">
    <location>
        <begin position="71"/>
        <end position="72"/>
    </location>
    <ligand>
        <name>NAD(+)</name>
        <dbReference type="ChEBI" id="CHEBI:57540"/>
    </ligand>
</feature>
<dbReference type="GO" id="GO:0006281">
    <property type="term" value="P:DNA repair"/>
    <property type="evidence" value="ECO:0007669"/>
    <property type="project" value="UniProtKB-KW"/>
</dbReference>
<evidence type="ECO:0000256" key="1">
    <source>
        <dbReference type="ARBA" id="ARBA00004067"/>
    </source>
</evidence>
<evidence type="ECO:0000256" key="6">
    <source>
        <dbReference type="ARBA" id="ARBA00022833"/>
    </source>
</evidence>
<dbReference type="Gene3D" id="3.30.470.30">
    <property type="entry name" value="DNA ligase/mRNA capping enzyme"/>
    <property type="match status" value="1"/>
</dbReference>
<dbReference type="NCBIfam" id="NF005932">
    <property type="entry name" value="PRK07956.1"/>
    <property type="match status" value="1"/>
</dbReference>
<dbReference type="Gene3D" id="3.40.50.10190">
    <property type="entry name" value="BRCT domain"/>
    <property type="match status" value="1"/>
</dbReference>
<dbReference type="Proteomes" id="UP000000503">
    <property type="component" value="Chromosome"/>
</dbReference>
<keyword evidence="14" id="KW-1185">Reference proteome</keyword>
<gene>
    <name evidence="11" type="primary">ligA</name>
    <name evidence="13" type="ordered locus">Spica_1480</name>
</gene>
<dbReference type="InterPro" id="IPR013839">
    <property type="entry name" value="DNAligase_adenylation"/>
</dbReference>
<dbReference type="OrthoDB" id="9759736at2"/>
<dbReference type="EMBL" id="CP002868">
    <property type="protein sequence ID" value="AEJ19624.1"/>
    <property type="molecule type" value="Genomic_DNA"/>
</dbReference>
<keyword evidence="6 11" id="KW-0862">Zinc</keyword>
<feature type="binding site" evidence="11">
    <location>
        <begin position="29"/>
        <end position="33"/>
    </location>
    <ligand>
        <name>NAD(+)</name>
        <dbReference type="ChEBI" id="CHEBI:57540"/>
    </ligand>
</feature>
<dbReference type="PROSITE" id="PS01055">
    <property type="entry name" value="DNA_LIGASE_N1"/>
    <property type="match status" value="1"/>
</dbReference>
<dbReference type="eggNOG" id="COG0272">
    <property type="taxonomic scope" value="Bacteria"/>
</dbReference>
<dbReference type="InterPro" id="IPR001357">
    <property type="entry name" value="BRCT_dom"/>
</dbReference>
<sequence length="665" mass="73962">MKQDQIATLERLIRRYQASYYNGEAEISDAEFDALWDELRSLDPSNPIFTQVGRDSVDGFPKAAHLIPMGSQEKAANPAEFRTWALKIAASSYVVQYKLDGASLELQYEEGYLVRAVSRGDGVIGDEITANARRMKGVLFKLDIPFSGGVRGEVLMPRAIWQAKYKDKANCRNAANGIMRRKDGLGCEDLELVCYDVSDPSNDTLFSDELEKIRWLEARGFMVTPAQVFTDIEAIIRFREEVAAQRDKLPYDIDGLVVKDQKTDMADLRRARPERQIAFKFDLEEAVSILRAVEWSESGSTYTPIGIVDPVRLAGTTVQRANLNNPDMIRALGLKIGSPVRVVKRGEIIPKIEGLAMSALNQIDPNTLQEITLPEICSTCGTHLVDGGTRLYCPNLQCPKRIHHRIEKWISVLDIREFGDKLLQRLYESGRLTRIADLYSLTEAELSAMDRMGDLSAKKVIRHLMTPRTLSLTTFIAGFDFDGVGELIMERVISAGYNTMEKLRSATVEDLSQIYGLGEITARTIVEGLTETRDDMDAVLATGIISIASPPLEESQVLKGYSFCFTGELRTMKRSEAEEKIKALGAQAKSSVVKDLSFLVTNDPGSGSSKNQKAQELGIPVINEEQFLEMLQNPAQAAFFKGASIQTKKLKTESGKALQGDLFEN</sequence>
<dbReference type="HAMAP" id="MF_01588">
    <property type="entry name" value="DNA_ligase_A"/>
    <property type="match status" value="1"/>
</dbReference>
<evidence type="ECO:0000259" key="12">
    <source>
        <dbReference type="PROSITE" id="PS50172"/>
    </source>
</evidence>
<evidence type="ECO:0000256" key="4">
    <source>
        <dbReference type="ARBA" id="ARBA00022723"/>
    </source>
</evidence>
<evidence type="ECO:0000256" key="8">
    <source>
        <dbReference type="ARBA" id="ARBA00023027"/>
    </source>
</evidence>
<feature type="binding site" evidence="11">
    <location>
        <position position="398"/>
    </location>
    <ligand>
        <name>Zn(2+)</name>
        <dbReference type="ChEBI" id="CHEBI:29105"/>
    </ligand>
</feature>
<protein>
    <recommendedName>
        <fullName evidence="11">DNA ligase</fullName>
        <ecNumber evidence="11">6.5.1.2</ecNumber>
    </recommendedName>
    <alternativeName>
        <fullName evidence="11">Polydeoxyribonucleotide synthase [NAD(+)]</fullName>
    </alternativeName>
</protein>
<name>F8EXP3_GRAC1</name>
<keyword evidence="3 11" id="KW-0235">DNA replication</keyword>
<feature type="active site" description="N6-AMP-lysine intermediate" evidence="11">
    <location>
        <position position="98"/>
    </location>
</feature>
<keyword evidence="7 11" id="KW-0460">Magnesium</keyword>
<dbReference type="InterPro" id="IPR012340">
    <property type="entry name" value="NA-bd_OB-fold"/>
</dbReference>
<feature type="binding site" evidence="11">
    <location>
        <position position="377"/>
    </location>
    <ligand>
        <name>Zn(2+)</name>
        <dbReference type="ChEBI" id="CHEBI:29105"/>
    </ligand>
</feature>
<dbReference type="SUPFAM" id="SSF56091">
    <property type="entry name" value="DNA ligase/mRNA capping enzyme, catalytic domain"/>
    <property type="match status" value="1"/>
</dbReference>
<feature type="binding site" evidence="11">
    <location>
        <position position="153"/>
    </location>
    <ligand>
        <name>NAD(+)</name>
        <dbReference type="ChEBI" id="CHEBI:57540"/>
    </ligand>
</feature>
<organism evidence="13 14">
    <name type="scientific">Gracilinema caldarium (strain ATCC 51460 / DSM 7334 / H1)</name>
    <name type="common">Treponema caldarium</name>
    <dbReference type="NCBI Taxonomy" id="744872"/>
    <lineage>
        <taxon>Bacteria</taxon>
        <taxon>Pseudomonadati</taxon>
        <taxon>Spirochaetota</taxon>
        <taxon>Spirochaetia</taxon>
        <taxon>Spirochaetales</taxon>
        <taxon>Breznakiellaceae</taxon>
        <taxon>Gracilinema</taxon>
    </lineage>
</organism>
<evidence type="ECO:0000256" key="11">
    <source>
        <dbReference type="HAMAP-Rule" id="MF_01588"/>
    </source>
</evidence>
<dbReference type="EC" id="6.5.1.2" evidence="11"/>
<feature type="binding site" evidence="11">
    <location>
        <position position="259"/>
    </location>
    <ligand>
        <name>NAD(+)</name>
        <dbReference type="ChEBI" id="CHEBI:57540"/>
    </ligand>
</feature>
<dbReference type="InterPro" id="IPR013840">
    <property type="entry name" value="DNAligase_N"/>
</dbReference>
<dbReference type="KEGG" id="scd:Spica_1480"/>
<dbReference type="Pfam" id="PF03120">
    <property type="entry name" value="OB_DNA_ligase"/>
    <property type="match status" value="1"/>
</dbReference>
<dbReference type="Gene3D" id="1.10.150.20">
    <property type="entry name" value="5' to 3' exonuclease, C-terminal subdomain"/>
    <property type="match status" value="2"/>
</dbReference>
<dbReference type="SMART" id="SM00532">
    <property type="entry name" value="LIGANc"/>
    <property type="match status" value="1"/>
</dbReference>
<dbReference type="Pfam" id="PF01653">
    <property type="entry name" value="DNA_ligase_aden"/>
    <property type="match status" value="1"/>
</dbReference>
<evidence type="ECO:0000256" key="5">
    <source>
        <dbReference type="ARBA" id="ARBA00022763"/>
    </source>
</evidence>
<dbReference type="NCBIfam" id="TIGR00575">
    <property type="entry name" value="dnlj"/>
    <property type="match status" value="1"/>
</dbReference>
<dbReference type="SMART" id="SM00292">
    <property type="entry name" value="BRCT"/>
    <property type="match status" value="1"/>
</dbReference>
<evidence type="ECO:0000256" key="10">
    <source>
        <dbReference type="ARBA" id="ARBA00034005"/>
    </source>
</evidence>
<accession>F8EXP3</accession>